<dbReference type="PROSITE" id="PS50995">
    <property type="entry name" value="HTH_MARR_2"/>
    <property type="match status" value="1"/>
</dbReference>
<feature type="compositionally biased region" description="Polar residues" evidence="2">
    <location>
        <begin position="1"/>
        <end position="15"/>
    </location>
</feature>
<dbReference type="Proteomes" id="UP000032120">
    <property type="component" value="Unassembled WGS sequence"/>
</dbReference>
<dbReference type="PRINTS" id="PR00598">
    <property type="entry name" value="HTHMARR"/>
</dbReference>
<dbReference type="RefSeq" id="WP_042543026.1">
    <property type="nucleotide sequence ID" value="NZ_JXSQ01000003.1"/>
</dbReference>
<keyword evidence="1" id="KW-0175">Coiled coil</keyword>
<name>A0A0D0IQJ2_9MICO</name>
<gene>
    <name evidence="4" type="ORF">SD72_03360</name>
</gene>
<protein>
    <submittedName>
        <fullName evidence="4">MarR family transcriptional regulator</fullName>
    </submittedName>
</protein>
<dbReference type="InterPro" id="IPR036388">
    <property type="entry name" value="WH-like_DNA-bd_sf"/>
</dbReference>
<evidence type="ECO:0000259" key="3">
    <source>
        <dbReference type="PROSITE" id="PS50995"/>
    </source>
</evidence>
<feature type="domain" description="HTH marR-type" evidence="3">
    <location>
        <begin position="37"/>
        <end position="177"/>
    </location>
</feature>
<dbReference type="GO" id="GO:0006950">
    <property type="term" value="P:response to stress"/>
    <property type="evidence" value="ECO:0007669"/>
    <property type="project" value="TreeGrafter"/>
</dbReference>
<dbReference type="EMBL" id="JXSQ01000003">
    <property type="protein sequence ID" value="KIP53302.1"/>
    <property type="molecule type" value="Genomic_DNA"/>
</dbReference>
<dbReference type="SUPFAM" id="SSF46785">
    <property type="entry name" value="Winged helix' DNA-binding domain"/>
    <property type="match status" value="1"/>
</dbReference>
<sequence length="190" mass="20905">MQESQGNAEATSSNIYDLDSSDPDGRLVDRGGLDQAHVQQIGLLMGALGRLRNAEQELSDASLKYMKLNETDMRALHFLIVLGNRSEIATPGAIAGHLKISSASTTKLLDRLERGGHIQRRPHPTDRRALAISITPETHEAAMNTVGKQHAKRFHAAARLTPEEREVVIRFLDDMAAEIKIEPGDWPQLG</sequence>
<dbReference type="PANTHER" id="PTHR33164:SF43">
    <property type="entry name" value="HTH-TYPE TRANSCRIPTIONAL REPRESSOR YETL"/>
    <property type="match status" value="1"/>
</dbReference>
<dbReference type="InterPro" id="IPR039422">
    <property type="entry name" value="MarR/SlyA-like"/>
</dbReference>
<dbReference type="GO" id="GO:0003700">
    <property type="term" value="F:DNA-binding transcription factor activity"/>
    <property type="evidence" value="ECO:0007669"/>
    <property type="project" value="InterPro"/>
</dbReference>
<feature type="coiled-coil region" evidence="1">
    <location>
        <begin position="44"/>
        <end position="71"/>
    </location>
</feature>
<dbReference type="AlphaFoldDB" id="A0A0D0IQJ2"/>
<dbReference type="InterPro" id="IPR036390">
    <property type="entry name" value="WH_DNA-bd_sf"/>
</dbReference>
<dbReference type="SMART" id="SM00347">
    <property type="entry name" value="HTH_MARR"/>
    <property type="match status" value="1"/>
</dbReference>
<evidence type="ECO:0000313" key="4">
    <source>
        <dbReference type="EMBL" id="KIP53302.1"/>
    </source>
</evidence>
<dbReference type="InterPro" id="IPR000835">
    <property type="entry name" value="HTH_MarR-typ"/>
</dbReference>
<dbReference type="OrthoDB" id="162531at2"/>
<evidence type="ECO:0000256" key="2">
    <source>
        <dbReference type="SAM" id="MobiDB-lite"/>
    </source>
</evidence>
<feature type="region of interest" description="Disordered" evidence="2">
    <location>
        <begin position="1"/>
        <end position="30"/>
    </location>
</feature>
<proteinExistence type="predicted"/>
<organism evidence="4 5">
    <name type="scientific">Leucobacter komagatae</name>
    <dbReference type="NCBI Taxonomy" id="55969"/>
    <lineage>
        <taxon>Bacteria</taxon>
        <taxon>Bacillati</taxon>
        <taxon>Actinomycetota</taxon>
        <taxon>Actinomycetes</taxon>
        <taxon>Micrococcales</taxon>
        <taxon>Microbacteriaceae</taxon>
        <taxon>Leucobacter</taxon>
    </lineage>
</organism>
<reference evidence="4 5" key="1">
    <citation type="submission" date="2015-01" db="EMBL/GenBank/DDBJ databases">
        <title>Draft genome sequence of Leucobacter komagatae strain VKM ST2845.</title>
        <authorList>
            <person name="Karlyshev A.V."/>
            <person name="Kudryashova E.B."/>
        </authorList>
    </citation>
    <scope>NUCLEOTIDE SEQUENCE [LARGE SCALE GENOMIC DNA]</scope>
    <source>
        <strain evidence="4 5">VKM ST2845</strain>
    </source>
</reference>
<keyword evidence="5" id="KW-1185">Reference proteome</keyword>
<dbReference type="Pfam" id="PF12802">
    <property type="entry name" value="MarR_2"/>
    <property type="match status" value="1"/>
</dbReference>
<comment type="caution">
    <text evidence="4">The sequence shown here is derived from an EMBL/GenBank/DDBJ whole genome shotgun (WGS) entry which is preliminary data.</text>
</comment>
<dbReference type="PANTHER" id="PTHR33164">
    <property type="entry name" value="TRANSCRIPTIONAL REGULATOR, MARR FAMILY"/>
    <property type="match status" value="1"/>
</dbReference>
<accession>A0A0D0IQJ2</accession>
<evidence type="ECO:0000256" key="1">
    <source>
        <dbReference type="SAM" id="Coils"/>
    </source>
</evidence>
<evidence type="ECO:0000313" key="5">
    <source>
        <dbReference type="Proteomes" id="UP000032120"/>
    </source>
</evidence>
<dbReference type="Gene3D" id="1.10.10.10">
    <property type="entry name" value="Winged helix-like DNA-binding domain superfamily/Winged helix DNA-binding domain"/>
    <property type="match status" value="1"/>
</dbReference>